<dbReference type="EMBL" id="CP041038">
    <property type="protein sequence ID" value="QDE36781.1"/>
    <property type="molecule type" value="Genomic_DNA"/>
</dbReference>
<reference evidence="2 3" key="1">
    <citation type="journal article" date="2020" name="Data Brief">
        <title>Data of de novo genome assembly of the Chlamydia psittaci strain isolated from the livestock in Volga Region, Russian Federation.</title>
        <authorList>
            <person name="Feodorova V.A."/>
            <person name="Zaitsev S.S."/>
            <person name="Khizhnyakova M.A."/>
            <person name="Saltykov Y.V."/>
            <person name="Evstifeev V.V."/>
            <person name="Khusainov F.M."/>
            <person name="Yakovlev S.I."/>
            <person name="Larionova O.S."/>
            <person name="Motin V.L."/>
        </authorList>
    </citation>
    <scope>NUCLEOTIDE SEQUENCE [LARGE SCALE GENOMIC DNA]</scope>
    <source>
        <strain evidence="2 3">Rostinovo-70</strain>
    </source>
</reference>
<organism evidence="2 3">
    <name type="scientific">Chlamydophila parapsittaci</name>
    <dbReference type="NCBI Taxonomy" id="344886"/>
    <lineage>
        <taxon>Bacteria</taxon>
        <taxon>Pseudomonadati</taxon>
        <taxon>Chlamydiota</taxon>
        <taxon>Chlamydiia</taxon>
        <taxon>Chlamydiales</taxon>
        <taxon>Chlamydiaceae</taxon>
        <taxon>Chlamydia/Chlamydophila group</taxon>
        <taxon>Chlamydia</taxon>
    </lineage>
</organism>
<protein>
    <submittedName>
        <fullName evidence="2">Uncharacterized protein</fullName>
    </submittedName>
</protein>
<feature type="compositionally biased region" description="Polar residues" evidence="1">
    <location>
        <begin position="9"/>
        <end position="20"/>
    </location>
</feature>
<proteinExistence type="predicted"/>
<accession>A0ABX5VXZ1</accession>
<evidence type="ECO:0000313" key="2">
    <source>
        <dbReference type="EMBL" id="QDE36781.1"/>
    </source>
</evidence>
<name>A0ABX5VXZ1_9CHLA</name>
<dbReference type="Proteomes" id="UP000320536">
    <property type="component" value="Chromosome"/>
</dbReference>
<dbReference type="RefSeq" id="WP_014943840.1">
    <property type="nucleotide sequence ID" value="NZ_CP041038.1"/>
</dbReference>
<feature type="region of interest" description="Disordered" evidence="1">
    <location>
        <begin position="1"/>
        <end position="27"/>
    </location>
</feature>
<keyword evidence="3" id="KW-1185">Reference proteome</keyword>
<evidence type="ECO:0000256" key="1">
    <source>
        <dbReference type="SAM" id="MobiDB-lite"/>
    </source>
</evidence>
<evidence type="ECO:0000313" key="3">
    <source>
        <dbReference type="Proteomes" id="UP000320536"/>
    </source>
</evidence>
<sequence>MDDKDKTISRFTSDNPNNQTRETDFDATGVKDQNLYLENATLNIDGNLNIEDDFDAETLTVTKDVNANCDFFAGSELSGNNGFSLRETVLNGDISINASQSSSIGNISDPLSQRDALTFNYYKKSSVQAYTCMLDHRGTYNIPAHSILDLKSGTSKDIENYTSMYRNYFYVEGKDLVIKTPGIYQVTFEITRMGGQHSGNDEVNLFLRLDQGSQFENLCTADTRGHYPTDRTSTALYAIFSVSDISSQPTVRVYTHAHIQSMFSTISVIWFPFAARFPEED</sequence>
<gene>
    <name evidence="2" type="ORF">FI836_00275</name>
</gene>